<keyword evidence="3" id="KW-1185">Reference proteome</keyword>
<proteinExistence type="predicted"/>
<sequence length="201" mass="21892">MRKRSPSTPVTMATLIQILRDLRQGLLRTERPMRETAVFYTRSCPYQDDTYMYDDDVGAGGVAGAGAGGAGAGGTGLAHPHHWYDEPPYESDPEDFLIGKDAYREPAGALRVVMTEEDVISLRTAGDISLPRDVTKGHHHHHHHHHPPTTGPRAAHPSPPAARPTHTGWSLSTTVAPTPRPSMITSDLWVGTGRASIPMWV</sequence>
<gene>
    <name evidence="2" type="ORF">Pmani_038341</name>
</gene>
<feature type="region of interest" description="Disordered" evidence="1">
    <location>
        <begin position="130"/>
        <end position="186"/>
    </location>
</feature>
<evidence type="ECO:0000256" key="1">
    <source>
        <dbReference type="SAM" id="MobiDB-lite"/>
    </source>
</evidence>
<dbReference type="EMBL" id="JAWZYT010006204">
    <property type="protein sequence ID" value="KAK4288639.1"/>
    <property type="molecule type" value="Genomic_DNA"/>
</dbReference>
<name>A0AAE1NEN2_9EUCA</name>
<comment type="caution">
    <text evidence="2">The sequence shown here is derived from an EMBL/GenBank/DDBJ whole genome shotgun (WGS) entry which is preliminary data.</text>
</comment>
<dbReference type="Proteomes" id="UP001292094">
    <property type="component" value="Unassembled WGS sequence"/>
</dbReference>
<evidence type="ECO:0000313" key="3">
    <source>
        <dbReference type="Proteomes" id="UP001292094"/>
    </source>
</evidence>
<reference evidence="2" key="1">
    <citation type="submission" date="2023-11" db="EMBL/GenBank/DDBJ databases">
        <title>Genome assemblies of two species of porcelain crab, Petrolisthes cinctipes and Petrolisthes manimaculis (Anomura: Porcellanidae).</title>
        <authorList>
            <person name="Angst P."/>
        </authorList>
    </citation>
    <scope>NUCLEOTIDE SEQUENCE</scope>
    <source>
        <strain evidence="2">PB745_02</strain>
        <tissue evidence="2">Gill</tissue>
    </source>
</reference>
<organism evidence="2 3">
    <name type="scientific">Petrolisthes manimaculis</name>
    <dbReference type="NCBI Taxonomy" id="1843537"/>
    <lineage>
        <taxon>Eukaryota</taxon>
        <taxon>Metazoa</taxon>
        <taxon>Ecdysozoa</taxon>
        <taxon>Arthropoda</taxon>
        <taxon>Crustacea</taxon>
        <taxon>Multicrustacea</taxon>
        <taxon>Malacostraca</taxon>
        <taxon>Eumalacostraca</taxon>
        <taxon>Eucarida</taxon>
        <taxon>Decapoda</taxon>
        <taxon>Pleocyemata</taxon>
        <taxon>Anomura</taxon>
        <taxon>Galatheoidea</taxon>
        <taxon>Porcellanidae</taxon>
        <taxon>Petrolisthes</taxon>
    </lineage>
</organism>
<protein>
    <submittedName>
        <fullName evidence="2">Uncharacterized protein</fullName>
    </submittedName>
</protein>
<evidence type="ECO:0000313" key="2">
    <source>
        <dbReference type="EMBL" id="KAK4288639.1"/>
    </source>
</evidence>
<accession>A0AAE1NEN2</accession>
<dbReference type="AlphaFoldDB" id="A0AAE1NEN2"/>
<feature type="compositionally biased region" description="Basic residues" evidence="1">
    <location>
        <begin position="137"/>
        <end position="147"/>
    </location>
</feature>